<evidence type="ECO:0000256" key="3">
    <source>
        <dbReference type="ARBA" id="ARBA00009184"/>
    </source>
</evidence>
<dbReference type="InterPro" id="IPR050582">
    <property type="entry name" value="HAD-like_SerB"/>
</dbReference>
<proteinExistence type="inferred from homology"/>
<evidence type="ECO:0000256" key="2">
    <source>
        <dbReference type="ARBA" id="ARBA00005135"/>
    </source>
</evidence>
<dbReference type="EC" id="3.1.3.3" evidence="4"/>
<dbReference type="InterPro" id="IPR036412">
    <property type="entry name" value="HAD-like_sf"/>
</dbReference>
<evidence type="ECO:0000256" key="5">
    <source>
        <dbReference type="ARBA" id="ARBA00022605"/>
    </source>
</evidence>
<accession>A0A3B0W6I0</accession>
<keyword evidence="8" id="KW-0460">Magnesium</keyword>
<comment type="similarity">
    <text evidence="3">Belongs to the HAD-like hydrolase superfamily. SerB family.</text>
</comment>
<dbReference type="EMBL" id="UOFC01000029">
    <property type="protein sequence ID" value="VAW44909.1"/>
    <property type="molecule type" value="Genomic_DNA"/>
</dbReference>
<evidence type="ECO:0000256" key="6">
    <source>
        <dbReference type="ARBA" id="ARBA00022723"/>
    </source>
</evidence>
<evidence type="ECO:0000256" key="9">
    <source>
        <dbReference type="ARBA" id="ARBA00023299"/>
    </source>
</evidence>
<evidence type="ECO:0000256" key="10">
    <source>
        <dbReference type="ARBA" id="ARBA00031693"/>
    </source>
</evidence>
<sequence>MATILIHSPTLTAQQQTTLQKTFEQSRLEQPIQINNHFRMSVTETPTAQSLTELSQQIQLDINLLPENFKADDIKLVISDMDSTLISIECVDEIADFINVKAEVSAITEAAMRGELNFESSLIQRVNLLTGLNTSALQHVFDERLTLNPGADMWIQGLKTKNISFALVSGGFTFFTERLKQQLNLDYARANVLGEANGKLTGKVIGNIIGAQAKADFLHELCQTLNIQPHQVIAVGDGANDLLMMKEAGLSIAYHAKPAVQKEALAAINYRGLDAILDFLA</sequence>
<evidence type="ECO:0000256" key="1">
    <source>
        <dbReference type="ARBA" id="ARBA00001946"/>
    </source>
</evidence>
<dbReference type="SFLD" id="SFLDS00003">
    <property type="entry name" value="Haloacid_Dehalogenase"/>
    <property type="match status" value="1"/>
</dbReference>
<comment type="pathway">
    <text evidence="2">Amino-acid biosynthesis; L-serine biosynthesis; L-serine from 3-phospho-D-glycerate: step 3/3.</text>
</comment>
<dbReference type="PANTHER" id="PTHR43344:SF2">
    <property type="entry name" value="PHOSPHOSERINE PHOSPHATASE"/>
    <property type="match status" value="1"/>
</dbReference>
<dbReference type="SFLD" id="SFLDG01136">
    <property type="entry name" value="C1.6:_Phosphoserine_Phosphatas"/>
    <property type="match status" value="1"/>
</dbReference>
<keyword evidence="6" id="KW-0479">Metal-binding</keyword>
<evidence type="ECO:0000256" key="8">
    <source>
        <dbReference type="ARBA" id="ARBA00022842"/>
    </source>
</evidence>
<dbReference type="SFLD" id="SFLDF00029">
    <property type="entry name" value="phosphoserine_phosphatase"/>
    <property type="match status" value="1"/>
</dbReference>
<protein>
    <recommendedName>
        <fullName evidence="4">phosphoserine phosphatase</fullName>
        <ecNumber evidence="4">3.1.3.3</ecNumber>
    </recommendedName>
    <alternativeName>
        <fullName evidence="10">O-phosphoserine phosphohydrolase</fullName>
    </alternativeName>
</protein>
<dbReference type="AlphaFoldDB" id="A0A3B0W6I0"/>
<dbReference type="NCBIfam" id="TIGR01488">
    <property type="entry name" value="HAD-SF-IB"/>
    <property type="match status" value="1"/>
</dbReference>
<gene>
    <name evidence="11" type="ORF">MNBD_GAMMA03-798</name>
</gene>
<organism evidence="11">
    <name type="scientific">hydrothermal vent metagenome</name>
    <dbReference type="NCBI Taxonomy" id="652676"/>
    <lineage>
        <taxon>unclassified sequences</taxon>
        <taxon>metagenomes</taxon>
        <taxon>ecological metagenomes</taxon>
    </lineage>
</organism>
<dbReference type="GO" id="GO:0036424">
    <property type="term" value="F:L-phosphoserine phosphatase activity"/>
    <property type="evidence" value="ECO:0007669"/>
    <property type="project" value="InterPro"/>
</dbReference>
<dbReference type="InterPro" id="IPR023214">
    <property type="entry name" value="HAD_sf"/>
</dbReference>
<dbReference type="SUPFAM" id="SSF56784">
    <property type="entry name" value="HAD-like"/>
    <property type="match status" value="1"/>
</dbReference>
<evidence type="ECO:0000313" key="11">
    <source>
        <dbReference type="EMBL" id="VAW44909.1"/>
    </source>
</evidence>
<keyword evidence="7 11" id="KW-0378">Hydrolase</keyword>
<dbReference type="UniPathway" id="UPA00135">
    <property type="reaction ID" value="UER00198"/>
</dbReference>
<comment type="cofactor">
    <cofactor evidence="1">
        <name>Mg(2+)</name>
        <dbReference type="ChEBI" id="CHEBI:18420"/>
    </cofactor>
</comment>
<dbReference type="GO" id="GO:0000287">
    <property type="term" value="F:magnesium ion binding"/>
    <property type="evidence" value="ECO:0007669"/>
    <property type="project" value="TreeGrafter"/>
</dbReference>
<evidence type="ECO:0000256" key="4">
    <source>
        <dbReference type="ARBA" id="ARBA00012640"/>
    </source>
</evidence>
<name>A0A3B0W6I0_9ZZZZ</name>
<dbReference type="Gene3D" id="3.40.50.1000">
    <property type="entry name" value="HAD superfamily/HAD-like"/>
    <property type="match status" value="1"/>
</dbReference>
<dbReference type="Gene3D" id="3.30.70.2020">
    <property type="match status" value="1"/>
</dbReference>
<dbReference type="GO" id="GO:0006564">
    <property type="term" value="P:L-serine biosynthetic process"/>
    <property type="evidence" value="ECO:0007669"/>
    <property type="project" value="UniProtKB-KW"/>
</dbReference>
<dbReference type="CDD" id="cd07500">
    <property type="entry name" value="HAD_PSP"/>
    <property type="match status" value="1"/>
</dbReference>
<keyword evidence="9" id="KW-0718">Serine biosynthesis</keyword>
<dbReference type="InterPro" id="IPR004469">
    <property type="entry name" value="PSP"/>
</dbReference>
<dbReference type="SFLD" id="SFLDG01137">
    <property type="entry name" value="C1.6.1:_Phosphoserine_Phosphat"/>
    <property type="match status" value="1"/>
</dbReference>
<dbReference type="NCBIfam" id="TIGR00338">
    <property type="entry name" value="serB"/>
    <property type="match status" value="1"/>
</dbReference>
<keyword evidence="5" id="KW-0028">Amino-acid biosynthesis</keyword>
<dbReference type="Pfam" id="PF00702">
    <property type="entry name" value="Hydrolase"/>
    <property type="match status" value="1"/>
</dbReference>
<reference evidence="11" key="1">
    <citation type="submission" date="2018-06" db="EMBL/GenBank/DDBJ databases">
        <authorList>
            <person name="Zhirakovskaya E."/>
        </authorList>
    </citation>
    <scope>NUCLEOTIDE SEQUENCE</scope>
</reference>
<dbReference type="PANTHER" id="PTHR43344">
    <property type="entry name" value="PHOSPHOSERINE PHOSPHATASE"/>
    <property type="match status" value="1"/>
</dbReference>
<dbReference type="GO" id="GO:0005737">
    <property type="term" value="C:cytoplasm"/>
    <property type="evidence" value="ECO:0007669"/>
    <property type="project" value="TreeGrafter"/>
</dbReference>
<evidence type="ECO:0000256" key="7">
    <source>
        <dbReference type="ARBA" id="ARBA00022801"/>
    </source>
</evidence>
<dbReference type="Gene3D" id="1.10.150.210">
    <property type="entry name" value="Phosphoserine phosphatase, domain 2"/>
    <property type="match status" value="1"/>
</dbReference>